<dbReference type="Proteomes" id="UP001321804">
    <property type="component" value="Chromosome"/>
</dbReference>
<gene>
    <name evidence="2" type="ORF">KIMC2_16920</name>
</gene>
<keyword evidence="1" id="KW-1133">Transmembrane helix</keyword>
<dbReference type="AlphaFoldDB" id="A0AAU9D6T5"/>
<feature type="transmembrane region" description="Helical" evidence="1">
    <location>
        <begin position="56"/>
        <end position="78"/>
    </location>
</feature>
<dbReference type="KEGG" id="xak:KIMC2_16920"/>
<protein>
    <recommendedName>
        <fullName evidence="4">DUF4367 domain-containing protein</fullName>
    </recommendedName>
</protein>
<keyword evidence="1" id="KW-0812">Transmembrane</keyword>
<evidence type="ECO:0000313" key="2">
    <source>
        <dbReference type="EMBL" id="BDR57130.1"/>
    </source>
</evidence>
<evidence type="ECO:0000313" key="3">
    <source>
        <dbReference type="Proteomes" id="UP001321804"/>
    </source>
</evidence>
<dbReference type="EMBL" id="AP026801">
    <property type="protein sequence ID" value="BDR57130.1"/>
    <property type="molecule type" value="Genomic_DNA"/>
</dbReference>
<evidence type="ECO:0000256" key="1">
    <source>
        <dbReference type="SAM" id="Phobius"/>
    </source>
</evidence>
<evidence type="ECO:0008006" key="4">
    <source>
        <dbReference type="Google" id="ProtNLM"/>
    </source>
</evidence>
<dbReference type="RefSeq" id="WP_317695932.1">
    <property type="nucleotide sequence ID" value="NZ_AP026801.1"/>
</dbReference>
<keyword evidence="1" id="KW-0472">Membrane</keyword>
<proteinExistence type="predicted"/>
<accession>A0AAU9D6T5</accession>
<name>A0AAU9D6T5_9LACO</name>
<organism evidence="2 3">
    <name type="scientific">Xylocopilactobacillus apis</name>
    <dbReference type="NCBI Taxonomy" id="2932183"/>
    <lineage>
        <taxon>Bacteria</taxon>
        <taxon>Bacillati</taxon>
        <taxon>Bacillota</taxon>
        <taxon>Bacilli</taxon>
        <taxon>Lactobacillales</taxon>
        <taxon>Lactobacillaceae</taxon>
        <taxon>Xylocopilactobacillus</taxon>
    </lineage>
</organism>
<keyword evidence="3" id="KW-1185">Reference proteome</keyword>
<sequence length="460" mass="51943">MKNVEQPVTKLSDQELDKLIEEMDTSFNSKNQKNIHDRLHKKMHKRPISLPRATKWLVAAAALVILVPGTALAANGLWEAVTHKDGFLTTLVFKNGSQDNSHYKVNYGYLPSNLKPMAHTDGLKYYDPKDEDYSLSTVFYKPKNDAKLQVPNSGKTTKKIINNNVVYFVDHAGGDGESSNVFVAFEKEHRIVQLYFGPKVTKESIEKIVGGLSLKATSAKLATFESPANESHTSNDNVKSQTLRADSSTIKQFKTSFTQEVGEKDQIKIEPLSVNVGNEISKEFDLKKDVNIIDEKFLDRIIADKGVLKPFEGEVHKRGDGKNTIDRKIKNVTVQPKFYEVTVKITNDSSKPISHYDFNAPRLYLLEPKGNNLVLDMDVYTSPYNNFENYPNYVLPRGIGSGQKDYNKSSGTIEPHTSKTFKYGYVVINPMDYKPFLQFDSAGRAPDDLNSNQYRWLKLP</sequence>
<reference evidence="2 3" key="1">
    <citation type="journal article" date="2023" name="Microbiol. Spectr.">
        <title>Symbiosis of Carpenter Bees with Uncharacterized Lactic Acid Bacteria Showing NAD Auxotrophy.</title>
        <authorList>
            <person name="Kawasaki S."/>
            <person name="Ozawa K."/>
            <person name="Mori T."/>
            <person name="Yamamoto A."/>
            <person name="Ito M."/>
            <person name="Ohkuma M."/>
            <person name="Sakamoto M."/>
            <person name="Matsutani M."/>
        </authorList>
    </citation>
    <scope>NUCLEOTIDE SEQUENCE [LARGE SCALE GENOMIC DNA]</scope>
    <source>
        <strain evidence="2 3">KimC2</strain>
    </source>
</reference>